<dbReference type="AlphaFoldDB" id="A0A0R1JVK3"/>
<dbReference type="EMBL" id="AZDJ01000030">
    <property type="protein sequence ID" value="KRK70823.1"/>
    <property type="molecule type" value="Genomic_DNA"/>
</dbReference>
<reference evidence="1 2" key="1">
    <citation type="journal article" date="2015" name="Genome Announc.">
        <title>Expanding the biotechnology potential of lactobacilli through comparative genomics of 213 strains and associated genera.</title>
        <authorList>
            <person name="Sun Z."/>
            <person name="Harris H.M."/>
            <person name="McCann A."/>
            <person name="Guo C."/>
            <person name="Argimon S."/>
            <person name="Zhang W."/>
            <person name="Yang X."/>
            <person name="Jeffery I.B."/>
            <person name="Cooney J.C."/>
            <person name="Kagawa T.F."/>
            <person name="Liu W."/>
            <person name="Song Y."/>
            <person name="Salvetti E."/>
            <person name="Wrobel A."/>
            <person name="Rasinkangas P."/>
            <person name="Parkhill J."/>
            <person name="Rea M.C."/>
            <person name="O'Sullivan O."/>
            <person name="Ritari J."/>
            <person name="Douillard F.P."/>
            <person name="Paul Ross R."/>
            <person name="Yang R."/>
            <person name="Briner A.E."/>
            <person name="Felis G.E."/>
            <person name="de Vos W.M."/>
            <person name="Barrangou R."/>
            <person name="Klaenhammer T.R."/>
            <person name="Caufield P.W."/>
            <person name="Cui Y."/>
            <person name="Zhang H."/>
            <person name="O'Toole P.W."/>
        </authorList>
    </citation>
    <scope>NUCLEOTIDE SEQUENCE [LARGE SCALE GENOMIC DNA]</scope>
    <source>
        <strain evidence="1 2">JCM 17158</strain>
    </source>
</reference>
<sequence>MEKFIIDFYPDAETMVRDYNKRTGERLPIGSMTTAVNHVVNSGKLVSVKHRDGIARVSLDGPEVCIETR</sequence>
<dbReference type="PATRIC" id="fig|1291734.4.peg.3"/>
<protein>
    <submittedName>
        <fullName evidence="1">Uncharacterized protein</fullName>
    </submittedName>
</protein>
<name>A0A0R1JVK3_9LACO</name>
<accession>A0A0R1JVK3</accession>
<organism evidence="1 2">
    <name type="scientific">Lacticaseibacillus nasuensis JCM 17158</name>
    <dbReference type="NCBI Taxonomy" id="1291734"/>
    <lineage>
        <taxon>Bacteria</taxon>
        <taxon>Bacillati</taxon>
        <taxon>Bacillota</taxon>
        <taxon>Bacilli</taxon>
        <taxon>Lactobacillales</taxon>
        <taxon>Lactobacillaceae</taxon>
        <taxon>Lacticaseibacillus</taxon>
    </lineage>
</organism>
<dbReference type="RefSeq" id="WP_054723339.1">
    <property type="nucleotide sequence ID" value="NZ_AZDJ01000030.1"/>
</dbReference>
<keyword evidence="2" id="KW-1185">Reference proteome</keyword>
<proteinExistence type="predicted"/>
<dbReference type="STRING" id="1291734.FD02_GL000002"/>
<evidence type="ECO:0000313" key="2">
    <source>
        <dbReference type="Proteomes" id="UP000051804"/>
    </source>
</evidence>
<evidence type="ECO:0000313" key="1">
    <source>
        <dbReference type="EMBL" id="KRK70823.1"/>
    </source>
</evidence>
<comment type="caution">
    <text evidence="1">The sequence shown here is derived from an EMBL/GenBank/DDBJ whole genome shotgun (WGS) entry which is preliminary data.</text>
</comment>
<dbReference type="Proteomes" id="UP000051804">
    <property type="component" value="Unassembled WGS sequence"/>
</dbReference>
<gene>
    <name evidence="1" type="ORF">FD02_GL000002</name>
</gene>